<dbReference type="Gene3D" id="3.10.200.10">
    <property type="entry name" value="Alpha carbonic anhydrase"/>
    <property type="match status" value="2"/>
</dbReference>
<evidence type="ECO:0000313" key="7">
    <source>
        <dbReference type="EMBL" id="RMX36692.1"/>
    </source>
</evidence>
<dbReference type="Pfam" id="PF00194">
    <property type="entry name" value="Carb_anhydrase"/>
    <property type="match status" value="2"/>
</dbReference>
<dbReference type="CDD" id="cd00326">
    <property type="entry name" value="alpha_CA"/>
    <property type="match status" value="2"/>
</dbReference>
<dbReference type="InterPro" id="IPR001148">
    <property type="entry name" value="CA_dom"/>
</dbReference>
<evidence type="ECO:0000256" key="2">
    <source>
        <dbReference type="ARBA" id="ARBA00022723"/>
    </source>
</evidence>
<gene>
    <name evidence="7" type="ORF">pdam_00015839</name>
</gene>
<feature type="domain" description="Alpha-carbonic anhydrase" evidence="6">
    <location>
        <begin position="34"/>
        <end position="281"/>
    </location>
</feature>
<keyword evidence="5" id="KW-0472">Membrane</keyword>
<keyword evidence="3 4" id="KW-0862">Zinc</keyword>
<dbReference type="SMART" id="SM01057">
    <property type="entry name" value="Carb_anhydrase"/>
    <property type="match status" value="2"/>
</dbReference>
<keyword evidence="4" id="KW-0456">Lyase</keyword>
<dbReference type="InterPro" id="IPR023561">
    <property type="entry name" value="Carbonic_anhydrase_a-class"/>
</dbReference>
<dbReference type="OrthoDB" id="5962929at2759"/>
<comment type="similarity">
    <text evidence="1 4">Belongs to the alpha-carbonic anhydrase family.</text>
</comment>
<keyword evidence="5" id="KW-1133">Transmembrane helix</keyword>
<comment type="function">
    <text evidence="4">Reversible hydration of carbon dioxide.</text>
</comment>
<feature type="domain" description="Alpha-carbonic anhydrase" evidence="6">
    <location>
        <begin position="289"/>
        <end position="553"/>
    </location>
</feature>
<comment type="catalytic activity">
    <reaction evidence="4">
        <text>hydrogencarbonate + H(+) = CO2 + H2O</text>
        <dbReference type="Rhea" id="RHEA:10748"/>
        <dbReference type="ChEBI" id="CHEBI:15377"/>
        <dbReference type="ChEBI" id="CHEBI:15378"/>
        <dbReference type="ChEBI" id="CHEBI:16526"/>
        <dbReference type="ChEBI" id="CHEBI:17544"/>
        <dbReference type="EC" id="4.2.1.1"/>
    </reaction>
</comment>
<dbReference type="PROSITE" id="PS00162">
    <property type="entry name" value="ALPHA_CA_1"/>
    <property type="match status" value="1"/>
</dbReference>
<evidence type="ECO:0000256" key="5">
    <source>
        <dbReference type="SAM" id="Phobius"/>
    </source>
</evidence>
<proteinExistence type="inferred from homology"/>
<comment type="caution">
    <text evidence="7">The sequence shown here is derived from an EMBL/GenBank/DDBJ whole genome shotgun (WGS) entry which is preliminary data.</text>
</comment>
<evidence type="ECO:0000256" key="4">
    <source>
        <dbReference type="RuleBase" id="RU367011"/>
    </source>
</evidence>
<dbReference type="GO" id="GO:0008270">
    <property type="term" value="F:zinc ion binding"/>
    <property type="evidence" value="ECO:0007669"/>
    <property type="project" value="UniProtKB-UniRule"/>
</dbReference>
<protein>
    <recommendedName>
        <fullName evidence="4">Carbonic anhydrase</fullName>
        <ecNumber evidence="4">4.2.1.1</ecNumber>
    </recommendedName>
</protein>
<keyword evidence="8" id="KW-1185">Reference proteome</keyword>
<keyword evidence="2 4" id="KW-0479">Metal-binding</keyword>
<evidence type="ECO:0000256" key="1">
    <source>
        <dbReference type="ARBA" id="ARBA00010718"/>
    </source>
</evidence>
<dbReference type="GO" id="GO:0004089">
    <property type="term" value="F:carbonate dehydratase activity"/>
    <property type="evidence" value="ECO:0007669"/>
    <property type="project" value="UniProtKB-UniRule"/>
</dbReference>
<comment type="cofactor">
    <cofactor evidence="4">
        <name>Zn(2+)</name>
        <dbReference type="ChEBI" id="CHEBI:29105"/>
    </cofactor>
</comment>
<evidence type="ECO:0000256" key="3">
    <source>
        <dbReference type="ARBA" id="ARBA00022833"/>
    </source>
</evidence>
<dbReference type="InterPro" id="IPR018338">
    <property type="entry name" value="Carbonic_anhydrase_a-class_CS"/>
</dbReference>
<dbReference type="SUPFAM" id="SSF51069">
    <property type="entry name" value="Carbonic anhydrase"/>
    <property type="match status" value="2"/>
</dbReference>
<name>A0A3M6T5Q8_POCDA</name>
<dbReference type="AlphaFoldDB" id="A0A3M6T5Q8"/>
<reference evidence="7 8" key="1">
    <citation type="journal article" date="2018" name="Sci. Rep.">
        <title>Comparative analysis of the Pocillopora damicornis genome highlights role of immune system in coral evolution.</title>
        <authorList>
            <person name="Cunning R."/>
            <person name="Bay R.A."/>
            <person name="Gillette P."/>
            <person name="Baker A.C."/>
            <person name="Traylor-Knowles N."/>
        </authorList>
    </citation>
    <scope>NUCLEOTIDE SEQUENCE [LARGE SCALE GENOMIC DNA]</scope>
    <source>
        <strain evidence="7">RSMAS</strain>
        <tissue evidence="7">Whole animal</tissue>
    </source>
</reference>
<dbReference type="GO" id="GO:0006730">
    <property type="term" value="P:one-carbon metabolic process"/>
    <property type="evidence" value="ECO:0007669"/>
    <property type="project" value="TreeGrafter"/>
</dbReference>
<organism evidence="7 8">
    <name type="scientific">Pocillopora damicornis</name>
    <name type="common">Cauliflower coral</name>
    <name type="synonym">Millepora damicornis</name>
    <dbReference type="NCBI Taxonomy" id="46731"/>
    <lineage>
        <taxon>Eukaryota</taxon>
        <taxon>Metazoa</taxon>
        <taxon>Cnidaria</taxon>
        <taxon>Anthozoa</taxon>
        <taxon>Hexacorallia</taxon>
        <taxon>Scleractinia</taxon>
        <taxon>Astrocoeniina</taxon>
        <taxon>Pocilloporidae</taxon>
        <taxon>Pocillopora</taxon>
    </lineage>
</organism>
<keyword evidence="5" id="KW-0812">Transmembrane</keyword>
<dbReference type="PANTHER" id="PTHR18952">
    <property type="entry name" value="CARBONIC ANHYDRASE"/>
    <property type="match status" value="1"/>
</dbReference>
<dbReference type="PROSITE" id="PS51144">
    <property type="entry name" value="ALPHA_CA_2"/>
    <property type="match status" value="2"/>
</dbReference>
<dbReference type="EC" id="4.2.1.1" evidence="4"/>
<dbReference type="InterPro" id="IPR036398">
    <property type="entry name" value="CA_dom_sf"/>
</dbReference>
<feature type="transmembrane region" description="Helical" evidence="5">
    <location>
        <begin position="6"/>
        <end position="27"/>
    </location>
</feature>
<dbReference type="PANTHER" id="PTHR18952:SF208">
    <property type="entry name" value="CARBONIC ANHYDRASE XA-RELATED"/>
    <property type="match status" value="1"/>
</dbReference>
<accession>A0A3M6T5Q8</accession>
<evidence type="ECO:0000259" key="6">
    <source>
        <dbReference type="PROSITE" id="PS51144"/>
    </source>
</evidence>
<dbReference type="Proteomes" id="UP000275408">
    <property type="component" value="Unassembled WGS sequence"/>
</dbReference>
<sequence>MELSNITFMSCALSIFHAGMLLLLLLLSVLGVTMGTKCEEPPGPSDWYKKWEQCDGRRQSPINIVTTRVRRRHFRTLKIEFDRLGGLVTGELKNNGNAPTFFVDEDKGTAKLKGNHLKGTYKLDQFHVHFGCKNNRGSEHTLNGHRFAAEIHFVFVNSKGRIAVVAVWLRASKYENTILGRLANQMHKIIDVDESTKIRKSVGIRLMRLIPRKTRKHKTLVLSNYYHYMGSLTTPPCCENVSWFVLKHRVPITDYQTKFDLGMLLLLLLLSAVGVAVSEQCEADLQDGEDFSYGDTTSQAPGPSDWYIKWERCGGNRQSPINIDTTRVRERKYRTLKIEFDNSGGLVAGDLENNGNYPTFSVDKSKGTARLKGSRLTDTYVLKGFHVHFGCENDRGSEHTRNGRRYSGEVHFLFEDPSGRYVVVAFWLRHSTTKENVILGRFANQLEKIKEVDQSTEIKKAIGITLMDLIPHKSRQRKTLILADYYYYKGSLTTPPCCENVSWFILKPRVPITDYELSQFRTLEGRYPKDPPAMCDNYRPLQPRNGRRVYSVTNLK</sequence>
<dbReference type="EMBL" id="RCHS01004254">
    <property type="protein sequence ID" value="RMX36692.1"/>
    <property type="molecule type" value="Genomic_DNA"/>
</dbReference>
<evidence type="ECO:0000313" key="8">
    <source>
        <dbReference type="Proteomes" id="UP000275408"/>
    </source>
</evidence>
<dbReference type="STRING" id="46731.A0A3M6T5Q8"/>